<evidence type="ECO:0000259" key="1">
    <source>
        <dbReference type="PROSITE" id="PS51186"/>
    </source>
</evidence>
<dbReference type="RefSeq" id="WP_091832978.1">
    <property type="nucleotide sequence ID" value="NZ_FPAA01000001.1"/>
</dbReference>
<evidence type="ECO:0000313" key="3">
    <source>
        <dbReference type="Proteomes" id="UP000198660"/>
    </source>
</evidence>
<protein>
    <submittedName>
        <fullName evidence="2">Protein N-acetyltransferase, RimJ/RimL family</fullName>
    </submittedName>
</protein>
<dbReference type="PANTHER" id="PTHR43415">
    <property type="entry name" value="SPERMIDINE N(1)-ACETYLTRANSFERASE"/>
    <property type="match status" value="1"/>
</dbReference>
<dbReference type="PROSITE" id="PS51186">
    <property type="entry name" value="GNAT"/>
    <property type="match status" value="1"/>
</dbReference>
<dbReference type="Gene3D" id="3.40.630.30">
    <property type="match status" value="1"/>
</dbReference>
<keyword evidence="3" id="KW-1185">Reference proteome</keyword>
<accession>A0A1I6P670</accession>
<feature type="domain" description="N-acetyltransferase" evidence="1">
    <location>
        <begin position="22"/>
        <end position="186"/>
    </location>
</feature>
<dbReference type="AlphaFoldDB" id="A0A1I6P670"/>
<name>A0A1I6P670_9BACL</name>
<dbReference type="PANTHER" id="PTHR43415:SF3">
    <property type="entry name" value="GNAT-FAMILY ACETYLTRANSFERASE"/>
    <property type="match status" value="1"/>
</dbReference>
<dbReference type="GO" id="GO:0016747">
    <property type="term" value="F:acyltransferase activity, transferring groups other than amino-acyl groups"/>
    <property type="evidence" value="ECO:0007669"/>
    <property type="project" value="InterPro"/>
</dbReference>
<dbReference type="SUPFAM" id="SSF55729">
    <property type="entry name" value="Acyl-CoA N-acyltransferases (Nat)"/>
    <property type="match status" value="1"/>
</dbReference>
<dbReference type="Pfam" id="PF00583">
    <property type="entry name" value="Acetyltransf_1"/>
    <property type="match status" value="1"/>
</dbReference>
<evidence type="ECO:0000313" key="2">
    <source>
        <dbReference type="EMBL" id="SFS35590.1"/>
    </source>
</evidence>
<dbReference type="InterPro" id="IPR000182">
    <property type="entry name" value="GNAT_dom"/>
</dbReference>
<gene>
    <name evidence="2" type="ORF">SAMN05444972_101381</name>
</gene>
<sequence length="186" mass="21335">MVTTQYQPFQKVQQWEQDGHVLLIRPACGEDAEELYNQLAHVVGEGIYLNETPESLPNINQQREEILSIQRDGGMYTVVLVDQQIVGAAILRRGLRGTSDHIVKFRTWLTSQVRGFGLGKNLLEYSVTWAESHPAIRKINLDVWANNERAVQLYEKTGFKVEGRRPQQAWLNGEYVDELYMGKFVS</sequence>
<dbReference type="Proteomes" id="UP000198660">
    <property type="component" value="Unassembled WGS sequence"/>
</dbReference>
<dbReference type="EMBL" id="FPAA01000001">
    <property type="protein sequence ID" value="SFS35590.1"/>
    <property type="molecule type" value="Genomic_DNA"/>
</dbReference>
<keyword evidence="2" id="KW-0808">Transferase</keyword>
<proteinExistence type="predicted"/>
<dbReference type="OrthoDB" id="948250at2"/>
<dbReference type="InterPro" id="IPR016181">
    <property type="entry name" value="Acyl_CoA_acyltransferase"/>
</dbReference>
<organism evidence="2 3">
    <name type="scientific">Marininema halotolerans</name>
    <dbReference type="NCBI Taxonomy" id="1155944"/>
    <lineage>
        <taxon>Bacteria</taxon>
        <taxon>Bacillati</taxon>
        <taxon>Bacillota</taxon>
        <taxon>Bacilli</taxon>
        <taxon>Bacillales</taxon>
        <taxon>Thermoactinomycetaceae</taxon>
        <taxon>Marininema</taxon>
    </lineage>
</organism>
<reference evidence="3" key="1">
    <citation type="submission" date="2016-10" db="EMBL/GenBank/DDBJ databases">
        <authorList>
            <person name="Varghese N."/>
            <person name="Submissions S."/>
        </authorList>
    </citation>
    <scope>NUCLEOTIDE SEQUENCE [LARGE SCALE GENOMIC DNA]</scope>
    <source>
        <strain evidence="3">DSM 45789</strain>
    </source>
</reference>